<evidence type="ECO:0000256" key="2">
    <source>
        <dbReference type="ARBA" id="ARBA00022448"/>
    </source>
</evidence>
<evidence type="ECO:0000313" key="9">
    <source>
        <dbReference type="Proteomes" id="UP000694864"/>
    </source>
</evidence>
<protein>
    <submittedName>
        <fullName evidence="10">Cytochrome b561 and DOMON domain-containing protein At4g12980-like</fullName>
    </submittedName>
</protein>
<keyword evidence="4" id="KW-0249">Electron transport</keyword>
<sequence>MIARYMRIFESADPAWFYLHVSCQFSAYVIGVAGWATGLKLGSESKGIQYNSHRNIGIALFSIATLQMFAMLLRPRKDHKFRFVWNIYHHGVGYSILILGIINVFKGLSILNPKHTYKTAYIAVIATLGGITLLLEAVTWVIVLKRKSANSTKHPKP</sequence>
<evidence type="ECO:0000313" key="10">
    <source>
        <dbReference type="RefSeq" id="XP_010435327.1"/>
    </source>
</evidence>
<proteinExistence type="predicted"/>
<accession>A0ABM0U3N7</accession>
<evidence type="ECO:0000256" key="4">
    <source>
        <dbReference type="ARBA" id="ARBA00022982"/>
    </source>
</evidence>
<dbReference type="InterPro" id="IPR006593">
    <property type="entry name" value="Cyt_b561/ferric_Rdtase_TM"/>
</dbReference>
<feature type="transmembrane region" description="Helical" evidence="7">
    <location>
        <begin position="56"/>
        <end position="73"/>
    </location>
</feature>
<feature type="domain" description="Cytochrome b561" evidence="8">
    <location>
        <begin position="1"/>
        <end position="144"/>
    </location>
</feature>
<dbReference type="GeneID" id="104719162"/>
<evidence type="ECO:0000256" key="1">
    <source>
        <dbReference type="ARBA" id="ARBA00004370"/>
    </source>
</evidence>
<dbReference type="PANTHER" id="PTHR23130">
    <property type="entry name" value="CYTOCHROME B561 AND DOMON DOMAIN-CONTAINING PROTEIN"/>
    <property type="match status" value="1"/>
</dbReference>
<dbReference type="CDD" id="cd08760">
    <property type="entry name" value="Cyt_b561_FRRS1_like"/>
    <property type="match status" value="1"/>
</dbReference>
<keyword evidence="3 7" id="KW-0812">Transmembrane</keyword>
<feature type="transmembrane region" description="Helical" evidence="7">
    <location>
        <begin position="15"/>
        <end position="36"/>
    </location>
</feature>
<evidence type="ECO:0000256" key="3">
    <source>
        <dbReference type="ARBA" id="ARBA00022692"/>
    </source>
</evidence>
<reference evidence="10" key="2">
    <citation type="submission" date="2025-08" db="UniProtKB">
        <authorList>
            <consortium name="RefSeq"/>
        </authorList>
    </citation>
    <scope>IDENTIFICATION</scope>
    <source>
        <tissue evidence="10">Leaf</tissue>
    </source>
</reference>
<name>A0ABM0U3N7_CAMSA</name>
<dbReference type="SMART" id="SM00665">
    <property type="entry name" value="B561"/>
    <property type="match status" value="1"/>
</dbReference>
<keyword evidence="2" id="KW-0813">Transport</keyword>
<feature type="transmembrane region" description="Helical" evidence="7">
    <location>
        <begin position="85"/>
        <end position="105"/>
    </location>
</feature>
<organism evidence="9 10">
    <name type="scientific">Camelina sativa</name>
    <name type="common">False flax</name>
    <name type="synonym">Myagrum sativum</name>
    <dbReference type="NCBI Taxonomy" id="90675"/>
    <lineage>
        <taxon>Eukaryota</taxon>
        <taxon>Viridiplantae</taxon>
        <taxon>Streptophyta</taxon>
        <taxon>Embryophyta</taxon>
        <taxon>Tracheophyta</taxon>
        <taxon>Spermatophyta</taxon>
        <taxon>Magnoliopsida</taxon>
        <taxon>eudicotyledons</taxon>
        <taxon>Gunneridae</taxon>
        <taxon>Pentapetalae</taxon>
        <taxon>rosids</taxon>
        <taxon>malvids</taxon>
        <taxon>Brassicales</taxon>
        <taxon>Brassicaceae</taxon>
        <taxon>Camelineae</taxon>
        <taxon>Camelina</taxon>
    </lineage>
</organism>
<evidence type="ECO:0000256" key="6">
    <source>
        <dbReference type="ARBA" id="ARBA00023136"/>
    </source>
</evidence>
<gene>
    <name evidence="10" type="primary">LOC104719162</name>
</gene>
<dbReference type="PANTHER" id="PTHR23130:SF178">
    <property type="entry name" value="CYTOCHROME B561 AND DOMON DOMAIN-CONTAINING PROTEIN"/>
    <property type="match status" value="1"/>
</dbReference>
<dbReference type="Proteomes" id="UP000694864">
    <property type="component" value="Chromosome 10"/>
</dbReference>
<reference evidence="9" key="1">
    <citation type="journal article" date="2014" name="Nat. Commun.">
        <title>The emerging biofuel crop Camelina sativa retains a highly undifferentiated hexaploid genome structure.</title>
        <authorList>
            <person name="Kagale S."/>
            <person name="Koh C."/>
            <person name="Nixon J."/>
            <person name="Bollina V."/>
            <person name="Clarke W.E."/>
            <person name="Tuteja R."/>
            <person name="Spillane C."/>
            <person name="Robinson S.J."/>
            <person name="Links M.G."/>
            <person name="Clarke C."/>
            <person name="Higgins E.E."/>
            <person name="Huebert T."/>
            <person name="Sharpe A.G."/>
            <person name="Parkin I.A."/>
        </authorList>
    </citation>
    <scope>NUCLEOTIDE SEQUENCE [LARGE SCALE GENOMIC DNA]</scope>
    <source>
        <strain evidence="9">cv. DH55</strain>
    </source>
</reference>
<feature type="transmembrane region" description="Helical" evidence="7">
    <location>
        <begin position="120"/>
        <end position="144"/>
    </location>
</feature>
<dbReference type="RefSeq" id="XP_010435327.1">
    <property type="nucleotide sequence ID" value="XM_010437025.2"/>
</dbReference>
<keyword evidence="5 7" id="KW-1133">Transmembrane helix</keyword>
<dbReference type="Pfam" id="PF03188">
    <property type="entry name" value="Cytochrom_B561"/>
    <property type="match status" value="1"/>
</dbReference>
<dbReference type="PROSITE" id="PS50939">
    <property type="entry name" value="CYTOCHROME_B561"/>
    <property type="match status" value="1"/>
</dbReference>
<evidence type="ECO:0000259" key="8">
    <source>
        <dbReference type="PROSITE" id="PS50939"/>
    </source>
</evidence>
<keyword evidence="9" id="KW-1185">Reference proteome</keyword>
<dbReference type="Gene3D" id="1.20.120.1770">
    <property type="match status" value="1"/>
</dbReference>
<evidence type="ECO:0000256" key="5">
    <source>
        <dbReference type="ARBA" id="ARBA00022989"/>
    </source>
</evidence>
<keyword evidence="6 7" id="KW-0472">Membrane</keyword>
<evidence type="ECO:0000256" key="7">
    <source>
        <dbReference type="SAM" id="Phobius"/>
    </source>
</evidence>
<comment type="subcellular location">
    <subcellularLocation>
        <location evidence="1">Membrane</location>
    </subcellularLocation>
</comment>